<sequence length="314" mass="35628">MFRLLLLVCLFISGAASSNELWLKISEASKASHELNYSGIINTTDLNQDIQSTKMIHVNHEGEEFLKIEKIDGADNLLLMHEADAVIYDNDQNKILIKKKKDAHLFPNIFPSNLEKLKDSYSIGDGGDFRVAGRATQMLVLSPIDENRYNYHLWLDKESHLPLKMMVIDNNKKVVENIAFANIEFLKSQDISWFRPNIDNDKAYSINENKNIEESVRKFWTINDLPSGFEEVSYSAKRYAGLNAIAHQIVYSDGLSYISIFIHPVAKNQKPQIGSSKRGSSNIHAEYKKGYQILAVGAVPMQTLSYITNKVNLN</sequence>
<reference evidence="8 9" key="1">
    <citation type="submission" date="2015-03" db="EMBL/GenBank/DDBJ databases">
        <title>Comparative analysis of the OM43 clade including a novel species from Red Sea uncovers genomic and metabolic diversity among marine methylotrophs.</title>
        <authorList>
            <person name="Jimenez-Infante F."/>
            <person name="Ngugi D.K."/>
            <person name="Vinu M."/>
            <person name="Alam I."/>
            <person name="Kamau A."/>
            <person name="Blom J."/>
            <person name="Bajic V.B."/>
            <person name="Stingl U."/>
        </authorList>
    </citation>
    <scope>NUCLEOTIDE SEQUENCE [LARGE SCALE GENOMIC DNA]</scope>
    <source>
        <strain evidence="8 9">MBRSH7</strain>
    </source>
</reference>
<dbReference type="InterPro" id="IPR033434">
    <property type="entry name" value="MucB/RseB_N"/>
</dbReference>
<comment type="similarity">
    <text evidence="2">Belongs to the RseB family.</text>
</comment>
<dbReference type="PANTHER" id="PTHR38782">
    <property type="match status" value="1"/>
</dbReference>
<dbReference type="OrthoDB" id="7067274at2"/>
<dbReference type="Gene3D" id="2.50.20.10">
    <property type="entry name" value="Lipoprotein localisation LolA/LolB/LppX"/>
    <property type="match status" value="1"/>
</dbReference>
<accession>A0A0H4IXZ8</accession>
<dbReference type="EMBL" id="CP011002">
    <property type="protein sequence ID" value="AKO65414.1"/>
    <property type="molecule type" value="Genomic_DNA"/>
</dbReference>
<evidence type="ECO:0000256" key="4">
    <source>
        <dbReference type="ARBA" id="ARBA00022764"/>
    </source>
</evidence>
<evidence type="ECO:0000313" key="9">
    <source>
        <dbReference type="Proteomes" id="UP000066549"/>
    </source>
</evidence>
<dbReference type="InterPro" id="IPR033436">
    <property type="entry name" value="MucB/RseB_C"/>
</dbReference>
<dbReference type="Pfam" id="PF17188">
    <property type="entry name" value="MucB_RseB_C"/>
    <property type="match status" value="1"/>
</dbReference>
<dbReference type="InterPro" id="IPR005588">
    <property type="entry name" value="MucB_RseB"/>
</dbReference>
<keyword evidence="3 5" id="KW-0732">Signal</keyword>
<keyword evidence="9" id="KW-1185">Reference proteome</keyword>
<dbReference type="PIRSF" id="PIRSF005427">
    <property type="entry name" value="RseB"/>
    <property type="match status" value="1"/>
</dbReference>
<evidence type="ECO:0000313" key="8">
    <source>
        <dbReference type="EMBL" id="AKO65414.1"/>
    </source>
</evidence>
<feature type="signal peptide" evidence="5">
    <location>
        <begin position="1"/>
        <end position="18"/>
    </location>
</feature>
<dbReference type="AlphaFoldDB" id="A0A0H4IXZ8"/>
<feature type="chain" id="PRO_5005206637" description="Sigma E regulatory protein, MucB/RseB" evidence="5">
    <location>
        <begin position="19"/>
        <end position="314"/>
    </location>
</feature>
<evidence type="ECO:0008006" key="10">
    <source>
        <dbReference type="Google" id="ProtNLM"/>
    </source>
</evidence>
<dbReference type="CDD" id="cd16327">
    <property type="entry name" value="RseB"/>
    <property type="match status" value="1"/>
</dbReference>
<feature type="domain" description="MucB/RseB C-terminal" evidence="7">
    <location>
        <begin position="218"/>
        <end position="311"/>
    </location>
</feature>
<dbReference type="InterPro" id="IPR038484">
    <property type="entry name" value="MucB/RseB_C_sf"/>
</dbReference>
<proteinExistence type="inferred from homology"/>
<dbReference type="SUPFAM" id="SSF89392">
    <property type="entry name" value="Prokaryotic lipoproteins and lipoprotein localization factors"/>
    <property type="match status" value="1"/>
</dbReference>
<gene>
    <name evidence="8" type="ORF">VI33_01210</name>
</gene>
<evidence type="ECO:0000256" key="5">
    <source>
        <dbReference type="SAM" id="SignalP"/>
    </source>
</evidence>
<evidence type="ECO:0000256" key="3">
    <source>
        <dbReference type="ARBA" id="ARBA00022729"/>
    </source>
</evidence>
<evidence type="ECO:0000256" key="2">
    <source>
        <dbReference type="ARBA" id="ARBA00008150"/>
    </source>
</evidence>
<evidence type="ECO:0000256" key="1">
    <source>
        <dbReference type="ARBA" id="ARBA00004418"/>
    </source>
</evidence>
<dbReference type="InterPro" id="IPR029046">
    <property type="entry name" value="LolA/LolB/LppX"/>
</dbReference>
<organism evidence="8 9">
    <name type="scientific">Methylophilales bacterium MBRS-H7</name>
    <dbReference type="NCBI Taxonomy" id="1623450"/>
    <lineage>
        <taxon>Bacteria</taxon>
        <taxon>Pseudomonadati</taxon>
        <taxon>Pseudomonadota</taxon>
        <taxon>Betaproteobacteria</taxon>
        <taxon>Nitrosomonadales</taxon>
        <taxon>OM43 clade</taxon>
    </lineage>
</organism>
<name>A0A0H4IXZ8_9PROT</name>
<dbReference type="Gene3D" id="3.30.200.100">
    <property type="entry name" value="MucB/RseB, C-terminal domain"/>
    <property type="match status" value="1"/>
</dbReference>
<dbReference type="GO" id="GO:0032885">
    <property type="term" value="P:regulation of polysaccharide biosynthetic process"/>
    <property type="evidence" value="ECO:0007669"/>
    <property type="project" value="TreeGrafter"/>
</dbReference>
<protein>
    <recommendedName>
        <fullName evidence="10">Sigma E regulatory protein, MucB/RseB</fullName>
    </recommendedName>
</protein>
<evidence type="ECO:0000259" key="6">
    <source>
        <dbReference type="Pfam" id="PF03888"/>
    </source>
</evidence>
<keyword evidence="4" id="KW-0574">Periplasm</keyword>
<dbReference type="GO" id="GO:0030288">
    <property type="term" value="C:outer membrane-bounded periplasmic space"/>
    <property type="evidence" value="ECO:0007669"/>
    <property type="project" value="TreeGrafter"/>
</dbReference>
<comment type="subcellular location">
    <subcellularLocation>
        <location evidence="1">Periplasm</location>
    </subcellularLocation>
</comment>
<evidence type="ECO:0000259" key="7">
    <source>
        <dbReference type="Pfam" id="PF17188"/>
    </source>
</evidence>
<feature type="domain" description="MucB/RseB N-terminal" evidence="6">
    <location>
        <begin position="27"/>
        <end position="196"/>
    </location>
</feature>
<dbReference type="PANTHER" id="PTHR38782:SF1">
    <property type="entry name" value="SIGMA-E FACTOR REGULATORY PROTEIN RSEB"/>
    <property type="match status" value="1"/>
</dbReference>
<dbReference type="GO" id="GO:0045152">
    <property type="term" value="F:antisigma factor binding"/>
    <property type="evidence" value="ECO:0007669"/>
    <property type="project" value="TreeGrafter"/>
</dbReference>
<dbReference type="Pfam" id="PF03888">
    <property type="entry name" value="MucB_RseB"/>
    <property type="match status" value="1"/>
</dbReference>
<dbReference type="Proteomes" id="UP000066549">
    <property type="component" value="Chromosome"/>
</dbReference>